<organism evidence="13 14">
    <name type="scientific">Pseudopithomyces chartarum</name>
    <dbReference type="NCBI Taxonomy" id="1892770"/>
    <lineage>
        <taxon>Eukaryota</taxon>
        <taxon>Fungi</taxon>
        <taxon>Dikarya</taxon>
        <taxon>Ascomycota</taxon>
        <taxon>Pezizomycotina</taxon>
        <taxon>Dothideomycetes</taxon>
        <taxon>Pleosporomycetidae</taxon>
        <taxon>Pleosporales</taxon>
        <taxon>Massarineae</taxon>
        <taxon>Didymosphaeriaceae</taxon>
        <taxon>Pseudopithomyces</taxon>
    </lineage>
</organism>
<dbReference type="EMBL" id="WVTA01000015">
    <property type="protein sequence ID" value="KAK3201817.1"/>
    <property type="molecule type" value="Genomic_DNA"/>
</dbReference>
<evidence type="ECO:0000256" key="1">
    <source>
        <dbReference type="ARBA" id="ARBA00001947"/>
    </source>
</evidence>
<dbReference type="EC" id="1.1.1.9" evidence="8"/>
<comment type="function">
    <text evidence="6">Xylitol dehydrogenase which catalyzes the conversion of xylitol to D-xylulose. Xylose is a major component of hemicelluloses such as xylan. Most fungi utilize D-xylose via three enzymatic reactions, xylose reductase (XR), xylitol dehydrogenase (XDH), and xylulokinase, to form xylulose 5-phosphate, which enters pentose phosphate pathway.</text>
</comment>
<proteinExistence type="inferred from homology"/>
<keyword evidence="14" id="KW-1185">Reference proteome</keyword>
<reference evidence="13 14" key="1">
    <citation type="submission" date="2021-02" db="EMBL/GenBank/DDBJ databases">
        <title>Genome assembly of Pseudopithomyces chartarum.</title>
        <authorList>
            <person name="Jauregui R."/>
            <person name="Singh J."/>
            <person name="Voisey C."/>
        </authorList>
    </citation>
    <scope>NUCLEOTIDE SEQUENCE [LARGE SCALE GENOMIC DNA]</scope>
    <source>
        <strain evidence="13 14">AGR01</strain>
    </source>
</reference>
<dbReference type="SUPFAM" id="SSF51735">
    <property type="entry name" value="NAD(P)-binding Rossmann-fold domains"/>
    <property type="match status" value="1"/>
</dbReference>
<dbReference type="InterPro" id="IPR013154">
    <property type="entry name" value="ADH-like_N"/>
</dbReference>
<dbReference type="SUPFAM" id="SSF50129">
    <property type="entry name" value="GroES-like"/>
    <property type="match status" value="1"/>
</dbReference>
<dbReference type="PANTHER" id="PTHR43161">
    <property type="entry name" value="SORBITOL DEHYDROGENASE"/>
    <property type="match status" value="1"/>
</dbReference>
<dbReference type="AlphaFoldDB" id="A0AAN6RCT2"/>
<feature type="non-terminal residue" evidence="13">
    <location>
        <position position="278"/>
    </location>
</feature>
<name>A0AAN6RCT2_9PLEO</name>
<evidence type="ECO:0000256" key="5">
    <source>
        <dbReference type="ARBA" id="ARBA00023002"/>
    </source>
</evidence>
<dbReference type="InterPro" id="IPR036291">
    <property type="entry name" value="NAD(P)-bd_dom_sf"/>
</dbReference>
<evidence type="ECO:0000256" key="9">
    <source>
        <dbReference type="ARBA" id="ARBA00030139"/>
    </source>
</evidence>
<comment type="caution">
    <text evidence="13">The sequence shown here is derived from an EMBL/GenBank/DDBJ whole genome shotgun (WGS) entry which is preliminary data.</text>
</comment>
<gene>
    <name evidence="13" type="ORF">GRF29_164g775886</name>
</gene>
<dbReference type="PROSITE" id="PS00059">
    <property type="entry name" value="ADH_ZINC"/>
    <property type="match status" value="1"/>
</dbReference>
<dbReference type="Pfam" id="PF00107">
    <property type="entry name" value="ADH_zinc_N"/>
    <property type="match status" value="1"/>
</dbReference>
<dbReference type="GO" id="GO:0008270">
    <property type="term" value="F:zinc ion binding"/>
    <property type="evidence" value="ECO:0007669"/>
    <property type="project" value="InterPro"/>
</dbReference>
<evidence type="ECO:0000259" key="11">
    <source>
        <dbReference type="Pfam" id="PF00107"/>
    </source>
</evidence>
<dbReference type="Proteomes" id="UP001280581">
    <property type="component" value="Unassembled WGS sequence"/>
</dbReference>
<dbReference type="InterPro" id="IPR013149">
    <property type="entry name" value="ADH-like_C"/>
</dbReference>
<keyword evidence="5" id="KW-0560">Oxidoreductase</keyword>
<sequence>MSNHTSINAMKNPSIVLYKPGDAKLEDRPVPEIEEPHDVLVRIAFVGVCGSDVHFYQHGGISRMVDPSVGLTMGHEASGIIAAVGSSVTSVSVGDHVAIEPGQPCRYCRPCKSGTYHLCKNMRFAADPGPPVTSGTLSKYYRIAEDFVYRVPPTLSLEETVLVEPTSVAVHAVKLGDVRPGETVVVMGSGTIGLLVASVAKSFGAHRIIIVDILERKLGFAKSYLGCETFMASTSSTPEENAAALLQSAGLEEVDTVIECSGAATSVETGIHVLRGGG</sequence>
<evidence type="ECO:0000256" key="6">
    <source>
        <dbReference type="ARBA" id="ARBA00024843"/>
    </source>
</evidence>
<dbReference type="Gene3D" id="3.90.180.10">
    <property type="entry name" value="Medium-chain alcohol dehydrogenases, catalytic domain"/>
    <property type="match status" value="1"/>
</dbReference>
<dbReference type="Gene3D" id="3.40.50.720">
    <property type="entry name" value="NAD(P)-binding Rossmann-like Domain"/>
    <property type="match status" value="1"/>
</dbReference>
<evidence type="ECO:0000256" key="8">
    <source>
        <dbReference type="ARBA" id="ARBA00026119"/>
    </source>
</evidence>
<dbReference type="GO" id="GO:0003939">
    <property type="term" value="F:L-iditol 2-dehydrogenase (NAD+) activity"/>
    <property type="evidence" value="ECO:0007669"/>
    <property type="project" value="TreeGrafter"/>
</dbReference>
<dbReference type="InterPro" id="IPR002328">
    <property type="entry name" value="ADH_Zn_CS"/>
</dbReference>
<accession>A0AAN6RCT2</accession>
<dbReference type="GO" id="GO:0006062">
    <property type="term" value="P:sorbitol catabolic process"/>
    <property type="evidence" value="ECO:0007669"/>
    <property type="project" value="TreeGrafter"/>
</dbReference>
<feature type="domain" description="Alcohol dehydrogenase-like C-terminal" evidence="11">
    <location>
        <begin position="192"/>
        <end position="278"/>
    </location>
</feature>
<evidence type="ECO:0000256" key="3">
    <source>
        <dbReference type="ARBA" id="ARBA00022723"/>
    </source>
</evidence>
<evidence type="ECO:0000256" key="2">
    <source>
        <dbReference type="ARBA" id="ARBA00008072"/>
    </source>
</evidence>
<protein>
    <recommendedName>
        <fullName evidence="8">D-xylulose reductase</fullName>
        <ecNumber evidence="8">1.1.1.9</ecNumber>
    </recommendedName>
    <alternativeName>
        <fullName evidence="9">Xylitol dehydrogenase A</fullName>
    </alternativeName>
</protein>
<dbReference type="InterPro" id="IPR011032">
    <property type="entry name" value="GroES-like_sf"/>
</dbReference>
<feature type="domain" description="Alcohol dehydrogenase-like N-terminal" evidence="12">
    <location>
        <begin position="36"/>
        <end position="152"/>
    </location>
</feature>
<evidence type="ECO:0000259" key="12">
    <source>
        <dbReference type="Pfam" id="PF08240"/>
    </source>
</evidence>
<dbReference type="GO" id="GO:0046526">
    <property type="term" value="F:D-xylulose reductase activity"/>
    <property type="evidence" value="ECO:0007669"/>
    <property type="project" value="UniProtKB-EC"/>
</dbReference>
<evidence type="ECO:0000256" key="4">
    <source>
        <dbReference type="ARBA" id="ARBA00022833"/>
    </source>
</evidence>
<comment type="pathway">
    <text evidence="7">Carbohydrate degradation; L-arabinose degradation via L-arabinitol; D-xylulose 5-phosphate from L-arabinose (fungal route): step 4/5.</text>
</comment>
<evidence type="ECO:0000256" key="10">
    <source>
        <dbReference type="RuleBase" id="RU361277"/>
    </source>
</evidence>
<evidence type="ECO:0000313" key="13">
    <source>
        <dbReference type="EMBL" id="KAK3201817.1"/>
    </source>
</evidence>
<comment type="cofactor">
    <cofactor evidence="1 10">
        <name>Zn(2+)</name>
        <dbReference type="ChEBI" id="CHEBI:29105"/>
    </cofactor>
</comment>
<dbReference type="Pfam" id="PF08240">
    <property type="entry name" value="ADH_N"/>
    <property type="match status" value="1"/>
</dbReference>
<evidence type="ECO:0000256" key="7">
    <source>
        <dbReference type="ARBA" id="ARBA00025713"/>
    </source>
</evidence>
<dbReference type="PANTHER" id="PTHR43161:SF9">
    <property type="entry name" value="SORBITOL DEHYDROGENASE"/>
    <property type="match status" value="1"/>
</dbReference>
<keyword evidence="4 10" id="KW-0862">Zinc</keyword>
<comment type="similarity">
    <text evidence="2 10">Belongs to the zinc-containing alcohol dehydrogenase family.</text>
</comment>
<evidence type="ECO:0000313" key="14">
    <source>
        <dbReference type="Proteomes" id="UP001280581"/>
    </source>
</evidence>
<keyword evidence="3 10" id="KW-0479">Metal-binding</keyword>